<evidence type="ECO:0000256" key="4">
    <source>
        <dbReference type="ARBA" id="ARBA00022771"/>
    </source>
</evidence>
<evidence type="ECO:0000313" key="11">
    <source>
        <dbReference type="Proteomes" id="UP001211907"/>
    </source>
</evidence>
<feature type="compositionally biased region" description="Low complexity" evidence="8">
    <location>
        <begin position="185"/>
        <end position="226"/>
    </location>
</feature>
<evidence type="ECO:0000313" key="10">
    <source>
        <dbReference type="EMBL" id="KAJ3085140.1"/>
    </source>
</evidence>
<comment type="caution">
    <text evidence="10">The sequence shown here is derived from an EMBL/GenBank/DDBJ whole genome shotgun (WGS) entry which is preliminary data.</text>
</comment>
<feature type="compositionally biased region" description="Polar residues" evidence="8">
    <location>
        <begin position="75"/>
        <end position="86"/>
    </location>
</feature>
<dbReference type="InterPro" id="IPR050331">
    <property type="entry name" value="Zinc_finger"/>
</dbReference>
<dbReference type="EMBL" id="JADGJH010004624">
    <property type="protein sequence ID" value="KAJ3085140.1"/>
    <property type="molecule type" value="Genomic_DNA"/>
</dbReference>
<dbReference type="InterPro" id="IPR036236">
    <property type="entry name" value="Znf_C2H2_sf"/>
</dbReference>
<evidence type="ECO:0000256" key="7">
    <source>
        <dbReference type="PROSITE-ProRule" id="PRU00042"/>
    </source>
</evidence>
<feature type="compositionally biased region" description="Basic and acidic residues" evidence="8">
    <location>
        <begin position="174"/>
        <end position="184"/>
    </location>
</feature>
<feature type="region of interest" description="Disordered" evidence="8">
    <location>
        <begin position="1"/>
        <end position="103"/>
    </location>
</feature>
<evidence type="ECO:0000256" key="8">
    <source>
        <dbReference type="SAM" id="MobiDB-lite"/>
    </source>
</evidence>
<dbReference type="InterPro" id="IPR013087">
    <property type="entry name" value="Znf_C2H2_type"/>
</dbReference>
<dbReference type="SMART" id="SM00355">
    <property type="entry name" value="ZnF_C2H2"/>
    <property type="match status" value="2"/>
</dbReference>
<keyword evidence="2" id="KW-0479">Metal-binding</keyword>
<keyword evidence="5" id="KW-0862">Zinc</keyword>
<proteinExistence type="predicted"/>
<dbReference type="GO" id="GO:0008270">
    <property type="term" value="F:zinc ion binding"/>
    <property type="evidence" value="ECO:0007669"/>
    <property type="project" value="UniProtKB-KW"/>
</dbReference>
<reference evidence="10" key="1">
    <citation type="submission" date="2020-05" db="EMBL/GenBank/DDBJ databases">
        <title>Phylogenomic resolution of chytrid fungi.</title>
        <authorList>
            <person name="Stajich J.E."/>
            <person name="Amses K."/>
            <person name="Simmons R."/>
            <person name="Seto K."/>
            <person name="Myers J."/>
            <person name="Bonds A."/>
            <person name="Quandt C.A."/>
            <person name="Barry K."/>
            <person name="Liu P."/>
            <person name="Grigoriev I."/>
            <person name="Longcore J.E."/>
            <person name="James T.Y."/>
        </authorList>
    </citation>
    <scope>NUCLEOTIDE SEQUENCE</scope>
    <source>
        <strain evidence="10">JEL0513</strain>
    </source>
</reference>
<organism evidence="10 11">
    <name type="scientific">Physocladia obscura</name>
    <dbReference type="NCBI Taxonomy" id="109957"/>
    <lineage>
        <taxon>Eukaryota</taxon>
        <taxon>Fungi</taxon>
        <taxon>Fungi incertae sedis</taxon>
        <taxon>Chytridiomycota</taxon>
        <taxon>Chytridiomycota incertae sedis</taxon>
        <taxon>Chytridiomycetes</taxon>
        <taxon>Chytridiales</taxon>
        <taxon>Chytriomycetaceae</taxon>
        <taxon>Physocladia</taxon>
    </lineage>
</organism>
<evidence type="ECO:0000256" key="6">
    <source>
        <dbReference type="ARBA" id="ARBA00023242"/>
    </source>
</evidence>
<keyword evidence="4 7" id="KW-0863">Zinc-finger</keyword>
<dbReference type="SUPFAM" id="SSF57667">
    <property type="entry name" value="beta-beta-alpha zinc fingers"/>
    <property type="match status" value="1"/>
</dbReference>
<evidence type="ECO:0000259" key="9">
    <source>
        <dbReference type="PROSITE" id="PS50157"/>
    </source>
</evidence>
<dbReference type="PANTHER" id="PTHR16515">
    <property type="entry name" value="PR DOMAIN ZINC FINGER PROTEIN"/>
    <property type="match status" value="1"/>
</dbReference>
<keyword evidence="11" id="KW-1185">Reference proteome</keyword>
<feature type="non-terminal residue" evidence="10">
    <location>
        <position position="1"/>
    </location>
</feature>
<evidence type="ECO:0000256" key="1">
    <source>
        <dbReference type="ARBA" id="ARBA00004123"/>
    </source>
</evidence>
<dbReference type="GO" id="GO:0005634">
    <property type="term" value="C:nucleus"/>
    <property type="evidence" value="ECO:0007669"/>
    <property type="project" value="UniProtKB-SubCell"/>
</dbReference>
<sequence>MKVSAPAETGATPPNGTWTAAATNGSRSPTTEEATLSTHNRSRASTAGTLGDATSSSAQTLEYHNDRDDNGDTGAKQQQQPPNTNIAGKDKAPSRPARGRRTDGRYSCLQCSREFRRMEHLVRHVRCTHEMLRSFACTLCSKTFGRNDERLRHLRMHERNRNVVRVPVVAARVADSEQPSRDQRQPQSPLPICHPAGSKSSAATVSSSSSGGATGSAVAANTGSGNLARHNSQVKLQSQNSHLETLSRKMNHAAVHNLAPFTIHSQPHSQPYLIWSHSSSGNPNPHFQSQISQKLPSPPIRLAATLKSPAYYYNRSVQPMQNSPARLQDSSLNLLAHAAISGVPHTTVPSSSPPMFVPSQTFTPPVSPLTMVVRGTPIWTAAAAAAAADASNNTAKMDLSFL</sequence>
<keyword evidence="6" id="KW-0539">Nucleus</keyword>
<evidence type="ECO:0000256" key="2">
    <source>
        <dbReference type="ARBA" id="ARBA00022723"/>
    </source>
</evidence>
<protein>
    <recommendedName>
        <fullName evidence="9">C2H2-type domain-containing protein</fullName>
    </recommendedName>
</protein>
<dbReference type="PANTHER" id="PTHR16515:SF49">
    <property type="entry name" value="GASTRULA ZINC FINGER PROTEIN XLCGF49.1-LIKE-RELATED"/>
    <property type="match status" value="1"/>
</dbReference>
<name>A0AAD5SMV4_9FUNG</name>
<accession>A0AAD5SMV4</accession>
<feature type="region of interest" description="Disordered" evidence="8">
    <location>
        <begin position="174"/>
        <end position="226"/>
    </location>
</feature>
<dbReference type="Proteomes" id="UP001211907">
    <property type="component" value="Unassembled WGS sequence"/>
</dbReference>
<evidence type="ECO:0000256" key="3">
    <source>
        <dbReference type="ARBA" id="ARBA00022737"/>
    </source>
</evidence>
<keyword evidence="3" id="KW-0677">Repeat</keyword>
<comment type="subcellular location">
    <subcellularLocation>
        <location evidence="1">Nucleus</location>
    </subcellularLocation>
</comment>
<dbReference type="PROSITE" id="PS50157">
    <property type="entry name" value="ZINC_FINGER_C2H2_2"/>
    <property type="match status" value="2"/>
</dbReference>
<feature type="domain" description="C2H2-type" evidence="9">
    <location>
        <begin position="135"/>
        <end position="162"/>
    </location>
</feature>
<dbReference type="Gene3D" id="3.30.160.60">
    <property type="entry name" value="Classic Zinc Finger"/>
    <property type="match status" value="1"/>
</dbReference>
<evidence type="ECO:0000256" key="5">
    <source>
        <dbReference type="ARBA" id="ARBA00022833"/>
    </source>
</evidence>
<feature type="domain" description="C2H2-type" evidence="9">
    <location>
        <begin position="106"/>
        <end position="134"/>
    </location>
</feature>
<dbReference type="AlphaFoldDB" id="A0AAD5SMV4"/>
<dbReference type="PROSITE" id="PS00028">
    <property type="entry name" value="ZINC_FINGER_C2H2_1"/>
    <property type="match status" value="2"/>
</dbReference>
<gene>
    <name evidence="10" type="ORF">HK100_009152</name>
</gene>
<dbReference type="GO" id="GO:0010468">
    <property type="term" value="P:regulation of gene expression"/>
    <property type="evidence" value="ECO:0007669"/>
    <property type="project" value="TreeGrafter"/>
</dbReference>
<feature type="compositionally biased region" description="Polar residues" evidence="8">
    <location>
        <begin position="12"/>
        <end position="62"/>
    </location>
</feature>